<dbReference type="InterPro" id="IPR012902">
    <property type="entry name" value="N_methyl_site"/>
</dbReference>
<gene>
    <name evidence="2" type="ORF">ACFPM8_04745</name>
</gene>
<name>A0ABW0M8J1_9BURK</name>
<dbReference type="Pfam" id="PF16732">
    <property type="entry name" value="ComP_DUS"/>
    <property type="match status" value="1"/>
</dbReference>
<dbReference type="RefSeq" id="WP_378995483.1">
    <property type="nucleotide sequence ID" value="NZ_JBHSMT010000008.1"/>
</dbReference>
<dbReference type="InterPro" id="IPR045584">
    <property type="entry name" value="Pilin-like"/>
</dbReference>
<organism evidence="2 3">
    <name type="scientific">Paraherbaspirillum soli</name>
    <dbReference type="NCBI Taxonomy" id="631222"/>
    <lineage>
        <taxon>Bacteria</taxon>
        <taxon>Pseudomonadati</taxon>
        <taxon>Pseudomonadota</taxon>
        <taxon>Betaproteobacteria</taxon>
        <taxon>Burkholderiales</taxon>
        <taxon>Oxalobacteraceae</taxon>
        <taxon>Paraherbaspirillum</taxon>
    </lineage>
</organism>
<dbReference type="EMBL" id="JBHSMT010000008">
    <property type="protein sequence ID" value="MFC5473257.1"/>
    <property type="molecule type" value="Genomic_DNA"/>
</dbReference>
<accession>A0ABW0M8J1</accession>
<evidence type="ECO:0000313" key="3">
    <source>
        <dbReference type="Proteomes" id="UP001596045"/>
    </source>
</evidence>
<reference evidence="3" key="1">
    <citation type="journal article" date="2019" name="Int. J. Syst. Evol. Microbiol.">
        <title>The Global Catalogue of Microorganisms (GCM) 10K type strain sequencing project: providing services to taxonomists for standard genome sequencing and annotation.</title>
        <authorList>
            <consortium name="The Broad Institute Genomics Platform"/>
            <consortium name="The Broad Institute Genome Sequencing Center for Infectious Disease"/>
            <person name="Wu L."/>
            <person name="Ma J."/>
        </authorList>
    </citation>
    <scope>NUCLEOTIDE SEQUENCE [LARGE SCALE GENOMIC DNA]</scope>
    <source>
        <strain evidence="3">JCM 17066</strain>
    </source>
</reference>
<dbReference type="Gene3D" id="3.30.700.10">
    <property type="entry name" value="Glycoprotein, Type 4 Pilin"/>
    <property type="match status" value="1"/>
</dbReference>
<dbReference type="SUPFAM" id="SSF54523">
    <property type="entry name" value="Pili subunits"/>
    <property type="match status" value="1"/>
</dbReference>
<evidence type="ECO:0000256" key="1">
    <source>
        <dbReference type="SAM" id="Phobius"/>
    </source>
</evidence>
<sequence>MTYKIILRRQGFTLVELMLVVVIVAILSTVALPNYSAYVRRSERAAARAVLLEAAAWMERRFTVNNSYAGISRLPDDLRQAPRTGTAKYRVSLTQPAEIAAYQLQAAPERSGDKCGIFTLDHSGARGLIGNTASLEECWGR</sequence>
<keyword evidence="3" id="KW-1185">Reference proteome</keyword>
<dbReference type="PROSITE" id="PS00409">
    <property type="entry name" value="PROKAR_NTER_METHYL"/>
    <property type="match status" value="1"/>
</dbReference>
<proteinExistence type="predicted"/>
<dbReference type="NCBIfam" id="TIGR02532">
    <property type="entry name" value="IV_pilin_GFxxxE"/>
    <property type="match status" value="1"/>
</dbReference>
<comment type="caution">
    <text evidence="2">The sequence shown here is derived from an EMBL/GenBank/DDBJ whole genome shotgun (WGS) entry which is preliminary data.</text>
</comment>
<keyword evidence="1" id="KW-1133">Transmembrane helix</keyword>
<evidence type="ECO:0000313" key="2">
    <source>
        <dbReference type="EMBL" id="MFC5473257.1"/>
    </source>
</evidence>
<keyword evidence="1" id="KW-0812">Transmembrane</keyword>
<feature type="transmembrane region" description="Helical" evidence="1">
    <location>
        <begin position="12"/>
        <end position="32"/>
    </location>
</feature>
<dbReference type="Pfam" id="PF07963">
    <property type="entry name" value="N_methyl"/>
    <property type="match status" value="1"/>
</dbReference>
<protein>
    <submittedName>
        <fullName evidence="2">Type IV pilin protein</fullName>
    </submittedName>
</protein>
<dbReference type="InterPro" id="IPR031982">
    <property type="entry name" value="PilE-like"/>
</dbReference>
<keyword evidence="1" id="KW-0472">Membrane</keyword>
<dbReference type="Proteomes" id="UP001596045">
    <property type="component" value="Unassembled WGS sequence"/>
</dbReference>